<name>A0A8J5SDK6_ZIZPA</name>
<reference evidence="2" key="1">
    <citation type="journal article" date="2021" name="bioRxiv">
        <title>Whole Genome Assembly and Annotation of Northern Wild Rice, Zizania palustris L., Supports a Whole Genome Duplication in the Zizania Genus.</title>
        <authorList>
            <person name="Haas M."/>
            <person name="Kono T."/>
            <person name="Macchietto M."/>
            <person name="Millas R."/>
            <person name="McGilp L."/>
            <person name="Shao M."/>
            <person name="Duquette J."/>
            <person name="Hirsch C.N."/>
            <person name="Kimball J."/>
        </authorList>
    </citation>
    <scope>NUCLEOTIDE SEQUENCE</scope>
    <source>
        <tissue evidence="2">Fresh leaf tissue</tissue>
    </source>
</reference>
<evidence type="ECO:0000313" key="3">
    <source>
        <dbReference type="Proteomes" id="UP000729402"/>
    </source>
</evidence>
<accession>A0A8J5SDK6</accession>
<evidence type="ECO:0000256" key="1">
    <source>
        <dbReference type="SAM" id="Coils"/>
    </source>
</evidence>
<evidence type="ECO:0000313" key="2">
    <source>
        <dbReference type="EMBL" id="KAG8060580.1"/>
    </source>
</evidence>
<gene>
    <name evidence="2" type="ORF">GUJ93_ZPchr0002g25690</name>
</gene>
<dbReference type="Proteomes" id="UP000729402">
    <property type="component" value="Unassembled WGS sequence"/>
</dbReference>
<organism evidence="2 3">
    <name type="scientific">Zizania palustris</name>
    <name type="common">Northern wild rice</name>
    <dbReference type="NCBI Taxonomy" id="103762"/>
    <lineage>
        <taxon>Eukaryota</taxon>
        <taxon>Viridiplantae</taxon>
        <taxon>Streptophyta</taxon>
        <taxon>Embryophyta</taxon>
        <taxon>Tracheophyta</taxon>
        <taxon>Spermatophyta</taxon>
        <taxon>Magnoliopsida</taxon>
        <taxon>Liliopsida</taxon>
        <taxon>Poales</taxon>
        <taxon>Poaceae</taxon>
        <taxon>BOP clade</taxon>
        <taxon>Oryzoideae</taxon>
        <taxon>Oryzeae</taxon>
        <taxon>Zizaniinae</taxon>
        <taxon>Zizania</taxon>
    </lineage>
</organism>
<reference evidence="2" key="2">
    <citation type="submission" date="2021-02" db="EMBL/GenBank/DDBJ databases">
        <authorList>
            <person name="Kimball J.A."/>
            <person name="Haas M.W."/>
            <person name="Macchietto M."/>
            <person name="Kono T."/>
            <person name="Duquette J."/>
            <person name="Shao M."/>
        </authorList>
    </citation>
    <scope>NUCLEOTIDE SEQUENCE</scope>
    <source>
        <tissue evidence="2">Fresh leaf tissue</tissue>
    </source>
</reference>
<sequence>MVSEFEDLRQSLQTLQVGSMNLAELNTELRTTRKASKEAIKKLTMENIELRDARQTLEVEVLRGFSEAQPPDIDIKVLDDLEALRQHWVVLEVARSKCPFGSTYQGVLRVKLYPRYPKSY</sequence>
<dbReference type="AlphaFoldDB" id="A0A8J5SDK6"/>
<feature type="coiled-coil region" evidence="1">
    <location>
        <begin position="22"/>
        <end position="60"/>
    </location>
</feature>
<protein>
    <submittedName>
        <fullName evidence="2">Uncharacterized protein</fullName>
    </submittedName>
</protein>
<keyword evidence="3" id="KW-1185">Reference proteome</keyword>
<comment type="caution">
    <text evidence="2">The sequence shown here is derived from an EMBL/GenBank/DDBJ whole genome shotgun (WGS) entry which is preliminary data.</text>
</comment>
<proteinExistence type="predicted"/>
<dbReference type="EMBL" id="JAAALK010000287">
    <property type="protein sequence ID" value="KAG8060580.1"/>
    <property type="molecule type" value="Genomic_DNA"/>
</dbReference>
<keyword evidence="1" id="KW-0175">Coiled coil</keyword>